<dbReference type="PANTHER" id="PTHR43240">
    <property type="entry name" value="1,4-DIHYDROXY-2-NAPHTHOYL-COA THIOESTERASE 1"/>
    <property type="match status" value="1"/>
</dbReference>
<dbReference type="InterPro" id="IPR029069">
    <property type="entry name" value="HotDog_dom_sf"/>
</dbReference>
<evidence type="ECO:0000259" key="2">
    <source>
        <dbReference type="Pfam" id="PF03061"/>
    </source>
</evidence>
<dbReference type="SUPFAM" id="SSF54637">
    <property type="entry name" value="Thioesterase/thiol ester dehydrase-isomerase"/>
    <property type="match status" value="1"/>
</dbReference>
<keyword evidence="1" id="KW-0378">Hydrolase</keyword>
<reference evidence="3 4" key="1">
    <citation type="submission" date="2023-10" db="EMBL/GenBank/DDBJ databases">
        <title>Chromosome-scale genome assembly provides insights into flower coloration mechanisms of Canna indica.</title>
        <authorList>
            <person name="Li C."/>
        </authorList>
    </citation>
    <scope>NUCLEOTIDE SEQUENCE [LARGE SCALE GENOMIC DNA]</scope>
    <source>
        <tissue evidence="3">Flower</tissue>
    </source>
</reference>
<dbReference type="GO" id="GO:0042372">
    <property type="term" value="P:phylloquinone biosynthetic process"/>
    <property type="evidence" value="ECO:0007669"/>
    <property type="project" value="TreeGrafter"/>
</dbReference>
<dbReference type="GO" id="GO:0005777">
    <property type="term" value="C:peroxisome"/>
    <property type="evidence" value="ECO:0007669"/>
    <property type="project" value="TreeGrafter"/>
</dbReference>
<dbReference type="Gene3D" id="3.10.129.10">
    <property type="entry name" value="Hotdog Thioesterase"/>
    <property type="match status" value="1"/>
</dbReference>
<proteinExistence type="predicted"/>
<accession>A0AAQ3JKY1</accession>
<dbReference type="PANTHER" id="PTHR43240:SF5">
    <property type="entry name" value="1,4-DIHYDROXY-2-NAPHTHOYL-COA THIOESTERASE 1"/>
    <property type="match status" value="1"/>
</dbReference>
<organism evidence="3 4">
    <name type="scientific">Canna indica</name>
    <name type="common">Indian-shot</name>
    <dbReference type="NCBI Taxonomy" id="4628"/>
    <lineage>
        <taxon>Eukaryota</taxon>
        <taxon>Viridiplantae</taxon>
        <taxon>Streptophyta</taxon>
        <taxon>Embryophyta</taxon>
        <taxon>Tracheophyta</taxon>
        <taxon>Spermatophyta</taxon>
        <taxon>Magnoliopsida</taxon>
        <taxon>Liliopsida</taxon>
        <taxon>Zingiberales</taxon>
        <taxon>Cannaceae</taxon>
        <taxon>Canna</taxon>
    </lineage>
</organism>
<dbReference type="InterPro" id="IPR006683">
    <property type="entry name" value="Thioestr_dom"/>
</dbReference>
<dbReference type="GO" id="GO:0061522">
    <property type="term" value="F:1,4-dihydroxy-2-naphthoyl-CoA thioesterase activity"/>
    <property type="evidence" value="ECO:0007669"/>
    <property type="project" value="TreeGrafter"/>
</dbReference>
<dbReference type="NCBIfam" id="TIGR00369">
    <property type="entry name" value="unchar_dom_1"/>
    <property type="match status" value="1"/>
</dbReference>
<dbReference type="EMBL" id="CP136890">
    <property type="protein sequence ID" value="WOK91806.1"/>
    <property type="molecule type" value="Genomic_DNA"/>
</dbReference>
<evidence type="ECO:0000256" key="1">
    <source>
        <dbReference type="ARBA" id="ARBA00022801"/>
    </source>
</evidence>
<protein>
    <submittedName>
        <fullName evidence="3">1,4-dihydroxy-2-naphthoyl-CoA thioesterase 1-like isoform X2</fullName>
    </submittedName>
</protein>
<feature type="domain" description="Thioesterase" evidence="2">
    <location>
        <begin position="81"/>
        <end position="153"/>
    </location>
</feature>
<gene>
    <name evidence="3" type="ORF">Cni_G00497</name>
</gene>
<dbReference type="Proteomes" id="UP001327560">
    <property type="component" value="Chromosome 1"/>
</dbReference>
<keyword evidence="4" id="KW-1185">Reference proteome</keyword>
<name>A0AAQ3JKY1_9LILI</name>
<dbReference type="InterPro" id="IPR003736">
    <property type="entry name" value="PAAI_dom"/>
</dbReference>
<dbReference type="CDD" id="cd03443">
    <property type="entry name" value="PaaI_thioesterase"/>
    <property type="match status" value="1"/>
</dbReference>
<evidence type="ECO:0000313" key="4">
    <source>
        <dbReference type="Proteomes" id="UP001327560"/>
    </source>
</evidence>
<sequence>MATQPLHPTRTAELDAPLHAVGFEIDVVSADLVCGRLTVTERCCQVMLLSSSSVPLCLDHEDGLRYVCMNGGGGGVGQPYKVLHGGVSALIAEALASIGALVACEFKRVAGVQLSINHHRSARLGDRVLAEATPVHVGKTIQVWEVKTWKTDEPKSGSEKGLLLSSSRVTILVNMAVPDDSKDVAKTFKRHVAGKKYARLSVEINV</sequence>
<dbReference type="Pfam" id="PF03061">
    <property type="entry name" value="4HBT"/>
    <property type="match status" value="1"/>
</dbReference>
<dbReference type="AlphaFoldDB" id="A0AAQ3JKY1"/>
<evidence type="ECO:0000313" key="3">
    <source>
        <dbReference type="EMBL" id="WOK91806.1"/>
    </source>
</evidence>